<evidence type="ECO:0000313" key="2">
    <source>
        <dbReference type="Proteomes" id="UP000001819"/>
    </source>
</evidence>
<evidence type="ECO:0000256" key="1">
    <source>
        <dbReference type="SAM" id="MobiDB-lite"/>
    </source>
</evidence>
<protein>
    <submittedName>
        <fullName evidence="3">Uncharacterized protein</fullName>
    </submittedName>
</protein>
<sequence length="185" mass="21584">MEFISETKAKIRLATLPKWHERVEEQKLKLKQKQKQKQKPKMQEMGLFSRQMEYYAWKHRASIECFSISEDDQLPWGRKKSKDDAIKRWVISQEKYVPLRSNEMPRYETLDKSQSEDVAQESHSETSSFGDYINISSKICVRKLSDLKLGDFKATLNVPKISGDSPHFGKPVEYLSTLASPSSHR</sequence>
<gene>
    <name evidence="3" type="primary">LOC6901376</name>
</gene>
<accession>A0A6I8UZE7</accession>
<keyword evidence="2" id="KW-1185">Reference proteome</keyword>
<dbReference type="KEGG" id="dpo:6901376"/>
<name>A0A6I8UZE7_DROPS</name>
<feature type="region of interest" description="Disordered" evidence="1">
    <location>
        <begin position="163"/>
        <end position="185"/>
    </location>
</feature>
<proteinExistence type="predicted"/>
<evidence type="ECO:0000313" key="3">
    <source>
        <dbReference type="RefSeq" id="XP_002134064.2"/>
    </source>
</evidence>
<dbReference type="Proteomes" id="UP000001819">
    <property type="component" value="Chromosome X"/>
</dbReference>
<organism evidence="2 3">
    <name type="scientific">Drosophila pseudoobscura pseudoobscura</name>
    <name type="common">Fruit fly</name>
    <dbReference type="NCBI Taxonomy" id="46245"/>
    <lineage>
        <taxon>Eukaryota</taxon>
        <taxon>Metazoa</taxon>
        <taxon>Ecdysozoa</taxon>
        <taxon>Arthropoda</taxon>
        <taxon>Hexapoda</taxon>
        <taxon>Insecta</taxon>
        <taxon>Pterygota</taxon>
        <taxon>Neoptera</taxon>
        <taxon>Endopterygota</taxon>
        <taxon>Diptera</taxon>
        <taxon>Brachycera</taxon>
        <taxon>Muscomorpha</taxon>
        <taxon>Ephydroidea</taxon>
        <taxon>Drosophilidae</taxon>
        <taxon>Drosophila</taxon>
        <taxon>Sophophora</taxon>
    </lineage>
</organism>
<dbReference type="AlphaFoldDB" id="A0A6I8UZE7"/>
<reference evidence="3" key="1">
    <citation type="submission" date="2025-08" db="UniProtKB">
        <authorList>
            <consortium name="RefSeq"/>
        </authorList>
    </citation>
    <scope>IDENTIFICATION</scope>
    <source>
        <strain evidence="3">MV-25-SWS-2005</strain>
        <tissue evidence="3">Whole body</tissue>
    </source>
</reference>
<dbReference type="RefSeq" id="XP_002134064.2">
    <property type="nucleotide sequence ID" value="XM_002134028.3"/>
</dbReference>
<dbReference type="InParanoid" id="A0A6I8UZE7"/>